<dbReference type="Proteomes" id="UP001233999">
    <property type="component" value="Unassembled WGS sequence"/>
</dbReference>
<evidence type="ECO:0000313" key="2">
    <source>
        <dbReference type="EMBL" id="KAJ9579667.1"/>
    </source>
</evidence>
<proteinExistence type="predicted"/>
<accession>A0AAD7ZG32</accession>
<feature type="non-terminal residue" evidence="2">
    <location>
        <position position="1"/>
    </location>
</feature>
<reference evidence="2" key="2">
    <citation type="submission" date="2023-05" db="EMBL/GenBank/DDBJ databases">
        <authorList>
            <person name="Fouks B."/>
        </authorList>
    </citation>
    <scope>NUCLEOTIDE SEQUENCE</scope>
    <source>
        <strain evidence="2">Stay&amp;Tobe</strain>
        <tissue evidence="2">Testes</tissue>
    </source>
</reference>
<evidence type="ECO:0000313" key="3">
    <source>
        <dbReference type="Proteomes" id="UP001233999"/>
    </source>
</evidence>
<keyword evidence="1" id="KW-1133">Transmembrane helix</keyword>
<keyword evidence="1" id="KW-0812">Transmembrane</keyword>
<dbReference type="EMBL" id="JASPKZ010008381">
    <property type="protein sequence ID" value="KAJ9579667.1"/>
    <property type="molecule type" value="Genomic_DNA"/>
</dbReference>
<reference evidence="2" key="1">
    <citation type="journal article" date="2023" name="IScience">
        <title>Live-bearing cockroach genome reveals convergent evolutionary mechanisms linked to viviparity in insects and beyond.</title>
        <authorList>
            <person name="Fouks B."/>
            <person name="Harrison M.C."/>
            <person name="Mikhailova A.A."/>
            <person name="Marchal E."/>
            <person name="English S."/>
            <person name="Carruthers M."/>
            <person name="Jennings E.C."/>
            <person name="Chiamaka E.L."/>
            <person name="Frigard R.A."/>
            <person name="Pippel M."/>
            <person name="Attardo G.M."/>
            <person name="Benoit J.B."/>
            <person name="Bornberg-Bauer E."/>
            <person name="Tobe S.S."/>
        </authorList>
    </citation>
    <scope>NUCLEOTIDE SEQUENCE</scope>
    <source>
        <strain evidence="2">Stay&amp;Tobe</strain>
    </source>
</reference>
<feature type="non-terminal residue" evidence="2">
    <location>
        <position position="195"/>
    </location>
</feature>
<sequence length="195" mass="21312">ISPLGPSATIPMNPVLTGLIATAVGLLVVVCAVVVALYRRHQHRRHPRQNKLEVSLQHADDPATVDGSCAGTGLTSPLNPTAAATVAADHRNSEDTDPDVIPNKYERRPLKGFMKMYKTPPQRRRKKSDLEDDDEIQREELNHRHLAKTFTNTNLRRQVCNMRAHKGVTASSPLGACPEAAAPLMHKLGPEVVTA</sequence>
<dbReference type="AlphaFoldDB" id="A0AAD7ZG32"/>
<comment type="caution">
    <text evidence="2">The sequence shown here is derived from an EMBL/GenBank/DDBJ whole genome shotgun (WGS) entry which is preliminary data.</text>
</comment>
<keyword evidence="1" id="KW-0472">Membrane</keyword>
<gene>
    <name evidence="2" type="ORF">L9F63_004669</name>
</gene>
<protein>
    <submittedName>
        <fullName evidence="2">Uncharacterized protein</fullName>
    </submittedName>
</protein>
<organism evidence="2 3">
    <name type="scientific">Diploptera punctata</name>
    <name type="common">Pacific beetle cockroach</name>
    <dbReference type="NCBI Taxonomy" id="6984"/>
    <lineage>
        <taxon>Eukaryota</taxon>
        <taxon>Metazoa</taxon>
        <taxon>Ecdysozoa</taxon>
        <taxon>Arthropoda</taxon>
        <taxon>Hexapoda</taxon>
        <taxon>Insecta</taxon>
        <taxon>Pterygota</taxon>
        <taxon>Neoptera</taxon>
        <taxon>Polyneoptera</taxon>
        <taxon>Dictyoptera</taxon>
        <taxon>Blattodea</taxon>
        <taxon>Blaberoidea</taxon>
        <taxon>Blaberidae</taxon>
        <taxon>Diplopterinae</taxon>
        <taxon>Diploptera</taxon>
    </lineage>
</organism>
<name>A0AAD7ZG32_DIPPU</name>
<feature type="transmembrane region" description="Helical" evidence="1">
    <location>
        <begin position="15"/>
        <end position="38"/>
    </location>
</feature>
<keyword evidence="3" id="KW-1185">Reference proteome</keyword>
<evidence type="ECO:0000256" key="1">
    <source>
        <dbReference type="SAM" id="Phobius"/>
    </source>
</evidence>